<keyword evidence="1" id="KW-1133">Transmembrane helix</keyword>
<gene>
    <name evidence="2" type="ORF">EV201_2380</name>
</gene>
<feature type="transmembrane region" description="Helical" evidence="1">
    <location>
        <begin position="413"/>
        <end position="432"/>
    </location>
</feature>
<name>A0A4Q7VE42_9BACT</name>
<protein>
    <submittedName>
        <fullName evidence="2">Inner membrane protein</fullName>
    </submittedName>
</protein>
<dbReference type="PIRSF" id="PIRSF004548">
    <property type="entry name" value="CreD"/>
    <property type="match status" value="1"/>
</dbReference>
<dbReference type="EMBL" id="SHKN01000002">
    <property type="protein sequence ID" value="RZT93228.1"/>
    <property type="molecule type" value="Genomic_DNA"/>
</dbReference>
<comment type="caution">
    <text evidence="2">The sequence shown here is derived from an EMBL/GenBank/DDBJ whole genome shotgun (WGS) entry which is preliminary data.</text>
</comment>
<evidence type="ECO:0000313" key="3">
    <source>
        <dbReference type="Proteomes" id="UP000293562"/>
    </source>
</evidence>
<evidence type="ECO:0000313" key="2">
    <source>
        <dbReference type="EMBL" id="RZT93228.1"/>
    </source>
</evidence>
<dbReference type="PANTHER" id="PTHR30092:SF0">
    <property type="entry name" value="INNER MEMBRANE PROTEIN CRED"/>
    <property type="match status" value="1"/>
</dbReference>
<dbReference type="GO" id="GO:0005886">
    <property type="term" value="C:plasma membrane"/>
    <property type="evidence" value="ECO:0007669"/>
    <property type="project" value="TreeGrafter"/>
</dbReference>
<organism evidence="2 3">
    <name type="scientific">Ancylomarina subtilis</name>
    <dbReference type="NCBI Taxonomy" id="1639035"/>
    <lineage>
        <taxon>Bacteria</taxon>
        <taxon>Pseudomonadati</taxon>
        <taxon>Bacteroidota</taxon>
        <taxon>Bacteroidia</taxon>
        <taxon>Marinilabiliales</taxon>
        <taxon>Marinifilaceae</taxon>
        <taxon>Ancylomarina</taxon>
    </lineage>
</organism>
<sequence>MNKETSPIDRINSWLKNSISLKLFVITILMLLLLIPASMIKSVIHERESLSNQAIIEVSNKWAGSQQINGPIVSIPLIYEYKDEDKTYETTKYIHILPEELNIDGNISPEKLKRGIYEVVVYKSKLALSGKFLLNKEIDQNNLKEIKYDQAFLTIGISDLRGIEDQVILNWDNKNLNVEPGSRISELIYSGITVKLPNIETNINKSINFSFSLNLQGSQNLDFIPLGSTTNVRINSNWPYPSFNGNFLPDHRNVTETGFEADWKVLQLNRNFPQSWIGNKHAEKIGQSNFGVNLILPLDDYKKSVRSSKYAVMCIALTFLIFFLVEIINKRKIHPFQYILVGFALCIFYILLISISEHSNFNTAYIISSISIIGMISLYALSILKSKKLSLFLLATLTSIYGFLFVTLQLADYALLMGSIGLTLILAATMYFTRNINWYEINIDSK</sequence>
<feature type="transmembrane region" description="Helical" evidence="1">
    <location>
        <begin position="336"/>
        <end position="355"/>
    </location>
</feature>
<dbReference type="NCBIfam" id="NF008712">
    <property type="entry name" value="PRK11715.1-1"/>
    <property type="match status" value="1"/>
</dbReference>
<keyword evidence="3" id="KW-1185">Reference proteome</keyword>
<dbReference type="AlphaFoldDB" id="A0A4Q7VE42"/>
<dbReference type="InterPro" id="IPR010364">
    <property type="entry name" value="Uncharacterised_IM_CreD"/>
</dbReference>
<feature type="transmembrane region" description="Helical" evidence="1">
    <location>
        <begin position="389"/>
        <end position="407"/>
    </location>
</feature>
<evidence type="ECO:0000256" key="1">
    <source>
        <dbReference type="SAM" id="Phobius"/>
    </source>
</evidence>
<keyword evidence="1" id="KW-0812">Transmembrane</keyword>
<reference evidence="2 3" key="1">
    <citation type="submission" date="2019-02" db="EMBL/GenBank/DDBJ databases">
        <title>Genomic Encyclopedia of Type Strains, Phase IV (KMG-IV): sequencing the most valuable type-strain genomes for metagenomic binning, comparative biology and taxonomic classification.</title>
        <authorList>
            <person name="Goeker M."/>
        </authorList>
    </citation>
    <scope>NUCLEOTIDE SEQUENCE [LARGE SCALE GENOMIC DNA]</scope>
    <source>
        <strain evidence="2 3">DSM 28825</strain>
    </source>
</reference>
<proteinExistence type="predicted"/>
<feature type="transmembrane region" description="Helical" evidence="1">
    <location>
        <begin position="310"/>
        <end position="329"/>
    </location>
</feature>
<dbReference type="Pfam" id="PF06123">
    <property type="entry name" value="CreD"/>
    <property type="match status" value="1"/>
</dbReference>
<keyword evidence="1" id="KW-0472">Membrane</keyword>
<accession>A0A4Q7VE42</accession>
<dbReference type="PANTHER" id="PTHR30092">
    <property type="entry name" value="INNER MEMBRANE PROTEIN CRED"/>
    <property type="match status" value="1"/>
</dbReference>
<dbReference type="RefSeq" id="WP_130307800.1">
    <property type="nucleotide sequence ID" value="NZ_SHKN01000002.1"/>
</dbReference>
<dbReference type="Proteomes" id="UP000293562">
    <property type="component" value="Unassembled WGS sequence"/>
</dbReference>
<feature type="transmembrane region" description="Helical" evidence="1">
    <location>
        <begin position="361"/>
        <end position="382"/>
    </location>
</feature>
<feature type="transmembrane region" description="Helical" evidence="1">
    <location>
        <begin position="21"/>
        <end position="40"/>
    </location>
</feature>
<dbReference type="OrthoDB" id="9791851at2"/>